<dbReference type="PANTHER" id="PTHR46243:SF1">
    <property type="entry name" value="BIS(5'-ADENOSYL)-TRIPHOSPHATASE"/>
    <property type="match status" value="1"/>
</dbReference>
<dbReference type="Pfam" id="PF01230">
    <property type="entry name" value="HIT"/>
    <property type="match status" value="1"/>
</dbReference>
<feature type="active site" description="Tele-AMP-histidine intermediate" evidence="3">
    <location>
        <position position="98"/>
    </location>
</feature>
<protein>
    <recommendedName>
        <fullName evidence="7">Bis(5'-adenosyl)-triphosphatase</fullName>
        <ecNumber evidence="7">3.6.1.29</ecNumber>
    </recommendedName>
</protein>
<reference evidence="9" key="1">
    <citation type="journal article" date="2022" name="New Phytol.">
        <title>Evolutionary transition to the ectomycorrhizal habit in the genomes of a hyperdiverse lineage of mushroom-forming fungi.</title>
        <authorList>
            <person name="Looney B."/>
            <person name="Miyauchi S."/>
            <person name="Morin E."/>
            <person name="Drula E."/>
            <person name="Courty P.E."/>
            <person name="Kohler A."/>
            <person name="Kuo A."/>
            <person name="LaButti K."/>
            <person name="Pangilinan J."/>
            <person name="Lipzen A."/>
            <person name="Riley R."/>
            <person name="Andreopoulos W."/>
            <person name="He G."/>
            <person name="Johnson J."/>
            <person name="Nolan M."/>
            <person name="Tritt A."/>
            <person name="Barry K.W."/>
            <person name="Grigoriev I.V."/>
            <person name="Nagy L.G."/>
            <person name="Hibbett D."/>
            <person name="Henrissat B."/>
            <person name="Matheny P.B."/>
            <person name="Labbe J."/>
            <person name="Martin F.M."/>
        </authorList>
    </citation>
    <scope>NUCLEOTIDE SEQUENCE</scope>
    <source>
        <strain evidence="9">BPL690</strain>
    </source>
</reference>
<dbReference type="Proteomes" id="UP001203297">
    <property type="component" value="Unassembled WGS sequence"/>
</dbReference>
<keyword evidence="10" id="KW-1185">Reference proteome</keyword>
<keyword evidence="2 7" id="KW-0378">Hydrolase</keyword>
<comment type="caution">
    <text evidence="9">The sequence shown here is derived from an EMBL/GenBank/DDBJ whole genome shotgun (WGS) entry which is preliminary data.</text>
</comment>
<feature type="binding site" evidence="4">
    <location>
        <position position="29"/>
    </location>
    <ligand>
        <name>substrate</name>
    </ligand>
</feature>
<dbReference type="PROSITE" id="PS51084">
    <property type="entry name" value="HIT_2"/>
    <property type="match status" value="1"/>
</dbReference>
<evidence type="ECO:0000256" key="5">
    <source>
        <dbReference type="PIRSR" id="PIRSR639383-3"/>
    </source>
</evidence>
<keyword evidence="1 7" id="KW-0547">Nucleotide-binding</keyword>
<dbReference type="SUPFAM" id="SSF54197">
    <property type="entry name" value="HIT-like"/>
    <property type="match status" value="1"/>
</dbReference>
<dbReference type="InterPro" id="IPR039383">
    <property type="entry name" value="FHIT"/>
</dbReference>
<evidence type="ECO:0000313" key="9">
    <source>
        <dbReference type="EMBL" id="KAI0308356.1"/>
    </source>
</evidence>
<organism evidence="9 10">
    <name type="scientific">Multifurca ochricompacta</name>
    <dbReference type="NCBI Taxonomy" id="376703"/>
    <lineage>
        <taxon>Eukaryota</taxon>
        <taxon>Fungi</taxon>
        <taxon>Dikarya</taxon>
        <taxon>Basidiomycota</taxon>
        <taxon>Agaricomycotina</taxon>
        <taxon>Agaricomycetes</taxon>
        <taxon>Russulales</taxon>
        <taxon>Russulaceae</taxon>
        <taxon>Multifurca</taxon>
    </lineage>
</organism>
<dbReference type="GO" id="GO:0047710">
    <property type="term" value="F:bis(5'-adenosyl)-triphosphatase activity"/>
    <property type="evidence" value="ECO:0007669"/>
    <property type="project" value="UniProtKB-UniRule"/>
</dbReference>
<feature type="binding site" evidence="4">
    <location>
        <position position="100"/>
    </location>
    <ligand>
        <name>substrate</name>
    </ligand>
</feature>
<dbReference type="AlphaFoldDB" id="A0AAD4QUP1"/>
<evidence type="ECO:0000259" key="8">
    <source>
        <dbReference type="PROSITE" id="PS51084"/>
    </source>
</evidence>
<dbReference type="CDD" id="cd01275">
    <property type="entry name" value="FHIT"/>
    <property type="match status" value="1"/>
</dbReference>
<sequence length="179" mass="20086">MTPVPLFFSTFEVTRQAFHRTALAYAIVNLKPIVPGHVLVCSTRPVPRLTDLRADELAELTRVVQRVGRVIERVYKADGLTVACQDGRASGQTVPHVHFHILPRRLQGDRFTGSRSDDVYPELEKQESTLPQDLASTVYDNAVSPEPLRMDADVARKPRTLEGMEQEATWLAGFFEADE</sequence>
<evidence type="ECO:0000256" key="7">
    <source>
        <dbReference type="RuleBase" id="RU366076"/>
    </source>
</evidence>
<dbReference type="InterPro" id="IPR036265">
    <property type="entry name" value="HIT-like_sf"/>
</dbReference>
<evidence type="ECO:0000256" key="1">
    <source>
        <dbReference type="ARBA" id="ARBA00022741"/>
    </source>
</evidence>
<dbReference type="FunFam" id="3.30.428.10:FF:000011">
    <property type="entry name" value="Fragile histidine triad"/>
    <property type="match status" value="1"/>
</dbReference>
<dbReference type="PANTHER" id="PTHR46243">
    <property type="entry name" value="BIS(5'-ADENOSYL)-TRIPHOSPHATASE"/>
    <property type="match status" value="1"/>
</dbReference>
<accession>A0AAD4QUP1</accession>
<dbReference type="InterPro" id="IPR051884">
    <property type="entry name" value="Bis(5'-adenosyl)-TPase_reg"/>
</dbReference>
<comment type="cofactor">
    <cofactor evidence="7">
        <name>Mn(2+)</name>
        <dbReference type="ChEBI" id="CHEBI:29035"/>
    </cofactor>
</comment>
<evidence type="ECO:0000256" key="4">
    <source>
        <dbReference type="PIRSR" id="PIRSR639383-2"/>
    </source>
</evidence>
<evidence type="ECO:0000256" key="2">
    <source>
        <dbReference type="ARBA" id="ARBA00022801"/>
    </source>
</evidence>
<dbReference type="EMBL" id="WTXG01000001">
    <property type="protein sequence ID" value="KAI0308356.1"/>
    <property type="molecule type" value="Genomic_DNA"/>
</dbReference>
<evidence type="ECO:0000313" key="10">
    <source>
        <dbReference type="Proteomes" id="UP001203297"/>
    </source>
</evidence>
<feature type="domain" description="HIT" evidence="8">
    <location>
        <begin position="4"/>
        <end position="112"/>
    </location>
</feature>
<dbReference type="EC" id="3.6.1.29" evidence="7"/>
<dbReference type="GO" id="GO:0000166">
    <property type="term" value="F:nucleotide binding"/>
    <property type="evidence" value="ECO:0007669"/>
    <property type="project" value="UniProtKB-KW"/>
</dbReference>
<gene>
    <name evidence="9" type="ORF">B0F90DRAFT_1807561</name>
</gene>
<evidence type="ECO:0000256" key="6">
    <source>
        <dbReference type="PROSITE-ProRule" id="PRU00464"/>
    </source>
</evidence>
<dbReference type="InterPro" id="IPR011146">
    <property type="entry name" value="HIT-like"/>
</dbReference>
<feature type="binding site" evidence="4">
    <location>
        <begin position="91"/>
        <end position="94"/>
    </location>
    <ligand>
        <name>substrate</name>
    </ligand>
</feature>
<feature type="site" description="Important for induction of apoptosis" evidence="5">
    <location>
        <position position="120"/>
    </location>
</feature>
<evidence type="ECO:0000256" key="3">
    <source>
        <dbReference type="PIRSR" id="PIRSR639383-1"/>
    </source>
</evidence>
<feature type="binding site" evidence="4">
    <location>
        <position position="85"/>
    </location>
    <ligand>
        <name>substrate</name>
    </ligand>
</feature>
<name>A0AAD4QUP1_9AGAM</name>
<dbReference type="Gene3D" id="3.30.428.10">
    <property type="entry name" value="HIT-like"/>
    <property type="match status" value="1"/>
</dbReference>
<proteinExistence type="predicted"/>
<feature type="short sequence motif" description="Histidine triad motif" evidence="6">
    <location>
        <begin position="96"/>
        <end position="100"/>
    </location>
</feature>
<dbReference type="PROSITE" id="PS00892">
    <property type="entry name" value="HIT_1"/>
    <property type="match status" value="1"/>
</dbReference>
<dbReference type="InterPro" id="IPR019808">
    <property type="entry name" value="Histidine_triad_CS"/>
</dbReference>
<comment type="catalytic activity">
    <reaction evidence="7">
        <text>P(1),P(3)-bis(5'-adenosyl) triphosphate + H2O = AMP + ADP + 2 H(+)</text>
        <dbReference type="Rhea" id="RHEA:13893"/>
        <dbReference type="ChEBI" id="CHEBI:15377"/>
        <dbReference type="ChEBI" id="CHEBI:15378"/>
        <dbReference type="ChEBI" id="CHEBI:58529"/>
        <dbReference type="ChEBI" id="CHEBI:456215"/>
        <dbReference type="ChEBI" id="CHEBI:456216"/>
        <dbReference type="EC" id="3.6.1.29"/>
    </reaction>
</comment>